<dbReference type="Proteomes" id="UP000277671">
    <property type="component" value="Unassembled WGS sequence"/>
</dbReference>
<dbReference type="OrthoDB" id="3291969at2"/>
<keyword evidence="1" id="KW-0812">Transmembrane</keyword>
<keyword evidence="1" id="KW-0472">Membrane</keyword>
<dbReference type="EMBL" id="RBKT01000001">
    <property type="protein sequence ID" value="RKR93061.1"/>
    <property type="molecule type" value="Genomic_DNA"/>
</dbReference>
<gene>
    <name evidence="2" type="ORF">BDK92_7568</name>
</gene>
<comment type="caution">
    <text evidence="2">The sequence shown here is derived from an EMBL/GenBank/DDBJ whole genome shotgun (WGS) entry which is preliminary data.</text>
</comment>
<feature type="transmembrane region" description="Helical" evidence="1">
    <location>
        <begin position="46"/>
        <end position="64"/>
    </location>
</feature>
<evidence type="ECO:0000256" key="1">
    <source>
        <dbReference type="SAM" id="Phobius"/>
    </source>
</evidence>
<dbReference type="AlphaFoldDB" id="A0A495JW18"/>
<evidence type="ECO:0000313" key="2">
    <source>
        <dbReference type="EMBL" id="RKR93061.1"/>
    </source>
</evidence>
<evidence type="ECO:0000313" key="3">
    <source>
        <dbReference type="Proteomes" id="UP000277671"/>
    </source>
</evidence>
<evidence type="ECO:0008006" key="4">
    <source>
        <dbReference type="Google" id="ProtNLM"/>
    </source>
</evidence>
<organism evidence="2 3">
    <name type="scientific">Micromonospora pisi</name>
    <dbReference type="NCBI Taxonomy" id="589240"/>
    <lineage>
        <taxon>Bacteria</taxon>
        <taxon>Bacillati</taxon>
        <taxon>Actinomycetota</taxon>
        <taxon>Actinomycetes</taxon>
        <taxon>Micromonosporales</taxon>
        <taxon>Micromonosporaceae</taxon>
        <taxon>Micromonospora</taxon>
    </lineage>
</organism>
<keyword evidence="1" id="KW-1133">Transmembrane helix</keyword>
<accession>A0A495JW18</accession>
<proteinExistence type="predicted"/>
<name>A0A495JW18_9ACTN</name>
<sequence>MEFSTSRTRLFYRVLVVFVPVWLFVSPLVSWLLVDDGPPGPWWGQLLQAVITGGLVAAFVAFVTPGMRPTWVRTSTQGLSLSVSGGDPINPAWSEIAHACVYRRYLRWKLEVTPAHSGQAITADVSLLAPGPTHLRRELARRPA</sequence>
<reference evidence="2 3" key="1">
    <citation type="submission" date="2018-10" db="EMBL/GenBank/DDBJ databases">
        <title>Sequencing the genomes of 1000 actinobacteria strains.</title>
        <authorList>
            <person name="Klenk H.-P."/>
        </authorList>
    </citation>
    <scope>NUCLEOTIDE SEQUENCE [LARGE SCALE GENOMIC DNA]</scope>
    <source>
        <strain evidence="2 3">DSM 45175</strain>
    </source>
</reference>
<feature type="transmembrane region" description="Helical" evidence="1">
    <location>
        <begin position="12"/>
        <end position="34"/>
    </location>
</feature>
<keyword evidence="3" id="KW-1185">Reference proteome</keyword>
<protein>
    <recommendedName>
        <fullName evidence="4">PH (Pleckstrin Homology) domain-containing protein</fullName>
    </recommendedName>
</protein>
<dbReference type="RefSeq" id="WP_121161127.1">
    <property type="nucleotide sequence ID" value="NZ_RBKT01000001.1"/>
</dbReference>